<comment type="similarity">
    <text evidence="7">Belongs to the NFYC/HAP5 subunit family.</text>
</comment>
<evidence type="ECO:0000256" key="8">
    <source>
        <dbReference type="ARBA" id="ARBA00059992"/>
    </source>
</evidence>
<keyword evidence="3" id="KW-0238">DNA-binding</keyword>
<dbReference type="GO" id="GO:0046982">
    <property type="term" value="F:protein heterodimerization activity"/>
    <property type="evidence" value="ECO:0007669"/>
    <property type="project" value="InterPro"/>
</dbReference>
<dbReference type="PANTHER" id="PTHR10252">
    <property type="entry name" value="HISTONE-LIKE TRANSCRIPTION FACTOR CCAAT-RELATED"/>
    <property type="match status" value="1"/>
</dbReference>
<dbReference type="GO" id="GO:0000976">
    <property type="term" value="F:transcription cis-regulatory region binding"/>
    <property type="evidence" value="ECO:0007669"/>
    <property type="project" value="TreeGrafter"/>
</dbReference>
<dbReference type="PANTHER" id="PTHR10252:SF124">
    <property type="entry name" value="NUCLEAR TRANSCRIPTION FACTOR Y SUBUNIT C-10"/>
    <property type="match status" value="1"/>
</dbReference>
<evidence type="ECO:0000256" key="2">
    <source>
        <dbReference type="ARBA" id="ARBA00023015"/>
    </source>
</evidence>
<gene>
    <name evidence="10" type="ORF">PVL29_018692</name>
</gene>
<dbReference type="InterPro" id="IPR050568">
    <property type="entry name" value="Transcr_DNA_Rep_Reg"/>
</dbReference>
<comment type="function">
    <text evidence="8">Stimulates the transcription of various genes by recognizing and binding to a CCAAT motif in promoters.</text>
</comment>
<sequence>MFEFASSRSHLAEVYDFLSLPPAPMLPHYQQTMHLDGEEGSYYLLMQRERLSLVQFWNQKMLEIPSISDFKGQHALPLARIKRIMKANRNVKMISAESQILFAKASELFILELTLRAWFHAEANKRRTLQPCDIGRAIRCYPTLHFLTNIAPDVHKEEHSENISGGAGFVVANDEVHFPAANHELIMWNHEIPCSVQLPPIASSEMVNKTAPKRGKCDGGM</sequence>
<reference evidence="10 11" key="1">
    <citation type="journal article" date="2023" name="BMC Biotechnol.">
        <title>Vitis rotundifolia cv Carlos genome sequencing.</title>
        <authorList>
            <person name="Huff M."/>
            <person name="Hulse-Kemp A."/>
            <person name="Scheffler B."/>
            <person name="Youngblood R."/>
            <person name="Simpson S."/>
            <person name="Babiker E."/>
            <person name="Staton M."/>
        </authorList>
    </citation>
    <scope>NUCLEOTIDE SEQUENCE [LARGE SCALE GENOMIC DNA]</scope>
    <source>
        <tissue evidence="10">Leaf</tissue>
    </source>
</reference>
<keyword evidence="11" id="KW-1185">Reference proteome</keyword>
<name>A0AA38Z5X1_VITRO</name>
<feature type="domain" description="Core Histone H2A/H2B/H3" evidence="9">
    <location>
        <begin position="73"/>
        <end position="139"/>
    </location>
</feature>
<evidence type="ECO:0000256" key="7">
    <source>
        <dbReference type="ARBA" id="ARBA00038129"/>
    </source>
</evidence>
<evidence type="ECO:0000256" key="1">
    <source>
        <dbReference type="ARBA" id="ARBA00004123"/>
    </source>
</evidence>
<dbReference type="Proteomes" id="UP001168098">
    <property type="component" value="Unassembled WGS sequence"/>
</dbReference>
<keyword evidence="4" id="KW-0804">Transcription</keyword>
<evidence type="ECO:0000256" key="4">
    <source>
        <dbReference type="ARBA" id="ARBA00023163"/>
    </source>
</evidence>
<evidence type="ECO:0000256" key="5">
    <source>
        <dbReference type="ARBA" id="ARBA00023242"/>
    </source>
</evidence>
<dbReference type="EMBL" id="JARBHA010000014">
    <property type="protein sequence ID" value="KAJ9682817.1"/>
    <property type="molecule type" value="Genomic_DNA"/>
</dbReference>
<accession>A0AA38Z5X1</accession>
<evidence type="ECO:0000256" key="6">
    <source>
        <dbReference type="ARBA" id="ARBA00025911"/>
    </source>
</evidence>
<dbReference type="GO" id="GO:0005634">
    <property type="term" value="C:nucleus"/>
    <property type="evidence" value="ECO:0007669"/>
    <property type="project" value="UniProtKB-SubCell"/>
</dbReference>
<dbReference type="CDD" id="cd22908">
    <property type="entry name" value="HFD_NFYC-like"/>
    <property type="match status" value="1"/>
</dbReference>
<dbReference type="InterPro" id="IPR007125">
    <property type="entry name" value="H2A/H2B/H3"/>
</dbReference>
<dbReference type="InterPro" id="IPR009072">
    <property type="entry name" value="Histone-fold"/>
</dbReference>
<keyword evidence="2" id="KW-0805">Transcription regulation</keyword>
<organism evidence="10 11">
    <name type="scientific">Vitis rotundifolia</name>
    <name type="common">Muscadine grape</name>
    <dbReference type="NCBI Taxonomy" id="103349"/>
    <lineage>
        <taxon>Eukaryota</taxon>
        <taxon>Viridiplantae</taxon>
        <taxon>Streptophyta</taxon>
        <taxon>Embryophyta</taxon>
        <taxon>Tracheophyta</taxon>
        <taxon>Spermatophyta</taxon>
        <taxon>Magnoliopsida</taxon>
        <taxon>eudicotyledons</taxon>
        <taxon>Gunneridae</taxon>
        <taxon>Pentapetalae</taxon>
        <taxon>rosids</taxon>
        <taxon>Vitales</taxon>
        <taxon>Vitaceae</taxon>
        <taxon>Viteae</taxon>
        <taxon>Vitis</taxon>
    </lineage>
</organism>
<protein>
    <recommendedName>
        <fullName evidence="9">Core Histone H2A/H2B/H3 domain-containing protein</fullName>
    </recommendedName>
</protein>
<comment type="subunit">
    <text evidence="6">Heterotrimeric transcription factor composed of three components, NF-YA, NF-YB and NF-YC. NF-YB and NF-YC must interact and dimerize for NF-YA association and DNA binding.</text>
</comment>
<dbReference type="Pfam" id="PF00125">
    <property type="entry name" value="Histone"/>
    <property type="match status" value="1"/>
</dbReference>
<evidence type="ECO:0000313" key="10">
    <source>
        <dbReference type="EMBL" id="KAJ9682817.1"/>
    </source>
</evidence>
<evidence type="ECO:0000259" key="9">
    <source>
        <dbReference type="Pfam" id="PF00125"/>
    </source>
</evidence>
<evidence type="ECO:0000256" key="3">
    <source>
        <dbReference type="ARBA" id="ARBA00023125"/>
    </source>
</evidence>
<proteinExistence type="inferred from homology"/>
<dbReference type="AlphaFoldDB" id="A0AA38Z5X1"/>
<comment type="caution">
    <text evidence="10">The sequence shown here is derived from an EMBL/GenBank/DDBJ whole genome shotgun (WGS) entry which is preliminary data.</text>
</comment>
<evidence type="ECO:0000313" key="11">
    <source>
        <dbReference type="Proteomes" id="UP001168098"/>
    </source>
</evidence>
<dbReference type="Gene3D" id="1.10.20.10">
    <property type="entry name" value="Histone, subunit A"/>
    <property type="match status" value="1"/>
</dbReference>
<keyword evidence="5" id="KW-0539">Nucleus</keyword>
<dbReference type="FunFam" id="1.10.20.10:FF:000062">
    <property type="entry name" value="Nuclear transcription factor Y subunit C"/>
    <property type="match status" value="1"/>
</dbReference>
<dbReference type="SUPFAM" id="SSF47113">
    <property type="entry name" value="Histone-fold"/>
    <property type="match status" value="1"/>
</dbReference>
<comment type="subcellular location">
    <subcellularLocation>
        <location evidence="1">Nucleus</location>
    </subcellularLocation>
</comment>
<dbReference type="GO" id="GO:0006355">
    <property type="term" value="P:regulation of DNA-templated transcription"/>
    <property type="evidence" value="ECO:0007669"/>
    <property type="project" value="TreeGrafter"/>
</dbReference>